<feature type="chain" id="PRO_5023094390" evidence="2">
    <location>
        <begin position="21"/>
        <end position="651"/>
    </location>
</feature>
<evidence type="ECO:0000256" key="2">
    <source>
        <dbReference type="SAM" id="SignalP"/>
    </source>
</evidence>
<evidence type="ECO:0000256" key="1">
    <source>
        <dbReference type="ARBA" id="ARBA00022801"/>
    </source>
</evidence>
<feature type="domain" description="Peptidase S9 prolyl oligopeptidase catalytic" evidence="3">
    <location>
        <begin position="438"/>
        <end position="648"/>
    </location>
</feature>
<keyword evidence="5" id="KW-1185">Reference proteome</keyword>
<dbReference type="Proteomes" id="UP000319980">
    <property type="component" value="Unassembled WGS sequence"/>
</dbReference>
<evidence type="ECO:0000313" key="4">
    <source>
        <dbReference type="EMBL" id="TWT18561.1"/>
    </source>
</evidence>
<reference evidence="4 5" key="1">
    <citation type="journal article" date="2008" name="Int. J. Syst. Evol. Microbiol.">
        <title>Luteimonas marina sp. nov., isolated from seawater.</title>
        <authorList>
            <person name="Baik K.S."/>
            <person name="Park S.C."/>
            <person name="Kim M.S."/>
            <person name="Kim E.M."/>
            <person name="Park C."/>
            <person name="Chun J."/>
            <person name="Seong C.N."/>
        </authorList>
    </citation>
    <scope>NUCLEOTIDE SEQUENCE [LARGE SCALE GENOMIC DNA]</scope>
    <source>
        <strain evidence="4 5">FR1330</strain>
    </source>
</reference>
<dbReference type="GO" id="GO:0004252">
    <property type="term" value="F:serine-type endopeptidase activity"/>
    <property type="evidence" value="ECO:0007669"/>
    <property type="project" value="TreeGrafter"/>
</dbReference>
<dbReference type="InterPro" id="IPR001375">
    <property type="entry name" value="Peptidase_S9_cat"/>
</dbReference>
<dbReference type="PANTHER" id="PTHR42776:SF27">
    <property type="entry name" value="DIPEPTIDYL PEPTIDASE FAMILY MEMBER 6"/>
    <property type="match status" value="1"/>
</dbReference>
<dbReference type="RefSeq" id="WP_146388666.1">
    <property type="nucleotide sequence ID" value="NZ_VOHK01000006.1"/>
</dbReference>
<sequence>MRIGAILAACLALCAPSTGFGITPQELDTFIEEGGVRDIKISPTGEYLAMSVRVDGQTGLMVTRRGSTDVLSNMRFWRNTHVQDFWWVNNERLVMSLAETFGTRDDPVSTGELYAVDADGSRKKLLVGYRVSGAQFGSRIGGGREGDLAAYLVDPLHDDEKQVLVTIRSLGKDPYSRVERMNVYDGRRTRVTSAPVANADFVTDSQGRVRFAVGSMSDNQSQLFHRKDDQSEWEPVNRQRESNRIEMPLGFAEDDVTAYLRVSQPSGPDRIVALDTRTGERKDVAGDAVVDPRPVFLDGWKRPIGAWYFGASSRLSFFDEQTDEARLQQTLQRSFPGARAVMQSSSRDGRWRVVVAESDVDPGSFYLFDTRGMHANMIIARDAQIDSERMSPMRPIELKSRDGLTLHGFITTPASAAGKAMPMVVMPHGGPFGIFDAWGFDSDAQLLAAAGYAVLQVNFRGSANYGRAFRLAGARQWGGTMQDDVTDATRWAISEGIADPDRICIYGASYGAYAALMGTVREPDLYRCAIGYVGVYDLPMMQREDSRHTRSGATWSREWVGDDVAALQAVSPNLRAAEIKVPVLLAAGGEDFIAPIEHTKRMEAALKRTGGTVEALYYPKEGHGFYEIAHRREFYTRLLRFLDTHIGSGAR</sequence>
<organism evidence="4 5">
    <name type="scientific">Luteimonas marina</name>
    <dbReference type="NCBI Taxonomy" id="488485"/>
    <lineage>
        <taxon>Bacteria</taxon>
        <taxon>Pseudomonadati</taxon>
        <taxon>Pseudomonadota</taxon>
        <taxon>Gammaproteobacteria</taxon>
        <taxon>Lysobacterales</taxon>
        <taxon>Lysobacteraceae</taxon>
        <taxon>Luteimonas</taxon>
    </lineage>
</organism>
<dbReference type="Pfam" id="PF00326">
    <property type="entry name" value="Peptidase_S9"/>
    <property type="match status" value="1"/>
</dbReference>
<dbReference type="InterPro" id="IPR029058">
    <property type="entry name" value="AB_hydrolase_fold"/>
</dbReference>
<dbReference type="GO" id="GO:0006508">
    <property type="term" value="P:proteolysis"/>
    <property type="evidence" value="ECO:0007669"/>
    <property type="project" value="InterPro"/>
</dbReference>
<dbReference type="Gene3D" id="3.40.50.1820">
    <property type="entry name" value="alpha/beta hydrolase"/>
    <property type="match status" value="1"/>
</dbReference>
<keyword evidence="2" id="KW-0732">Signal</keyword>
<evidence type="ECO:0000313" key="5">
    <source>
        <dbReference type="Proteomes" id="UP000319980"/>
    </source>
</evidence>
<keyword evidence="1" id="KW-0378">Hydrolase</keyword>
<feature type="signal peptide" evidence="2">
    <location>
        <begin position="1"/>
        <end position="20"/>
    </location>
</feature>
<protein>
    <submittedName>
        <fullName evidence="4">S9 family peptidase</fullName>
    </submittedName>
</protein>
<accession>A0A5C5TWI1</accession>
<dbReference type="PANTHER" id="PTHR42776">
    <property type="entry name" value="SERINE PEPTIDASE S9 FAMILY MEMBER"/>
    <property type="match status" value="1"/>
</dbReference>
<gene>
    <name evidence="4" type="ORF">FQY83_14385</name>
</gene>
<name>A0A5C5TWI1_9GAMM</name>
<dbReference type="AlphaFoldDB" id="A0A5C5TWI1"/>
<comment type="caution">
    <text evidence="4">The sequence shown here is derived from an EMBL/GenBank/DDBJ whole genome shotgun (WGS) entry which is preliminary data.</text>
</comment>
<dbReference type="OrthoDB" id="4269629at2"/>
<evidence type="ECO:0000259" key="3">
    <source>
        <dbReference type="Pfam" id="PF00326"/>
    </source>
</evidence>
<dbReference type="EMBL" id="VOHK01000006">
    <property type="protein sequence ID" value="TWT18561.1"/>
    <property type="molecule type" value="Genomic_DNA"/>
</dbReference>
<dbReference type="SUPFAM" id="SSF53474">
    <property type="entry name" value="alpha/beta-Hydrolases"/>
    <property type="match status" value="1"/>
</dbReference>
<proteinExistence type="predicted"/>
<dbReference type="SUPFAM" id="SSF82171">
    <property type="entry name" value="DPP6 N-terminal domain-like"/>
    <property type="match status" value="1"/>
</dbReference>